<accession>A0A6N8H9F3</accession>
<evidence type="ECO:0000313" key="2">
    <source>
        <dbReference type="Proteomes" id="UP000433945"/>
    </source>
</evidence>
<dbReference type="NCBIfam" id="TIGR01053">
    <property type="entry name" value="LSD1"/>
    <property type="match status" value="1"/>
</dbReference>
<protein>
    <submittedName>
        <fullName evidence="1">Uncharacterized protein</fullName>
    </submittedName>
</protein>
<dbReference type="Proteomes" id="UP000433945">
    <property type="component" value="Unassembled WGS sequence"/>
</dbReference>
<evidence type="ECO:0000313" key="1">
    <source>
        <dbReference type="EMBL" id="MUV02215.1"/>
    </source>
</evidence>
<name>A0A6N8H9F3_9FLAO</name>
<dbReference type="EMBL" id="WOWP01000001">
    <property type="protein sequence ID" value="MUV02215.1"/>
    <property type="molecule type" value="Genomic_DNA"/>
</dbReference>
<organism evidence="1 2">
    <name type="scientific">Flavobacterium rakeshii</name>
    <dbReference type="NCBI Taxonomy" id="1038845"/>
    <lineage>
        <taxon>Bacteria</taxon>
        <taxon>Pseudomonadati</taxon>
        <taxon>Bacteroidota</taxon>
        <taxon>Flavobacteriia</taxon>
        <taxon>Flavobacteriales</taxon>
        <taxon>Flavobacteriaceae</taxon>
        <taxon>Flavobacterium</taxon>
    </lineage>
</organism>
<keyword evidence="2" id="KW-1185">Reference proteome</keyword>
<sequence>MLCSACKRLLMLIRQKQ</sequence>
<proteinExistence type="predicted"/>
<comment type="caution">
    <text evidence="1">The sequence shown here is derived from an EMBL/GenBank/DDBJ whole genome shotgun (WGS) entry which is preliminary data.</text>
</comment>
<dbReference type="AlphaFoldDB" id="A0A6N8H9F3"/>
<gene>
    <name evidence="1" type="ORF">GN157_00695</name>
</gene>
<reference evidence="1 2" key="1">
    <citation type="submission" date="2019-12" db="EMBL/GenBank/DDBJ databases">
        <authorList>
            <person name="Sun J.-Q."/>
        </authorList>
    </citation>
    <scope>NUCLEOTIDE SEQUENCE [LARGE SCALE GENOMIC DNA]</scope>
    <source>
        <strain evidence="1 2">JCM 17928</strain>
    </source>
</reference>